<protein>
    <submittedName>
        <fullName evidence="5">Glycosyltransferase family 2 protein</fullName>
    </submittedName>
</protein>
<dbReference type="GO" id="GO:0016757">
    <property type="term" value="F:glycosyltransferase activity"/>
    <property type="evidence" value="ECO:0007669"/>
    <property type="project" value="UniProtKB-KW"/>
</dbReference>
<comment type="caution">
    <text evidence="5">The sequence shown here is derived from an EMBL/GenBank/DDBJ whole genome shotgun (WGS) entry which is preliminary data.</text>
</comment>
<accession>A0A523VYX1</accession>
<sequence>MSVGGSFPKVAVIVLSWNGWQDTIECLESLQKIDYPNYEMIVVDNGSTDGLVEKLKRWAKGEIPVNTRFVNFDASLKPVRYIEYDRKTAEAGGDQQERNLEGLASSRKLIIIQSGENLGFPGGNNVGIRYSLKKADFGYVLLLNDDTAVAPDFLTKMVEVAEKDEETGIVGGKIYYYHHPQRIWYGGGKLSLWRASGINQQMGKTDGKLSPRHSHEEPNGVIGASFITGCLMLIRRKLLQSSRLFREDYFLYVEDTDFCYQALQEGWKLKVNLGARIWHKGAPAEGREISLMSSYYMTRNRLFFGFETIQGLRYRIVFGLFFFFTRPVRLLMWAISDKRQVAKGTWLGIMDFLKGKKGRAVL</sequence>
<dbReference type="InterPro" id="IPR001173">
    <property type="entry name" value="Glyco_trans_2-like"/>
</dbReference>
<evidence type="ECO:0000313" key="6">
    <source>
        <dbReference type="Proteomes" id="UP000319130"/>
    </source>
</evidence>
<dbReference type="SUPFAM" id="SSF53448">
    <property type="entry name" value="Nucleotide-diphospho-sugar transferases"/>
    <property type="match status" value="1"/>
</dbReference>
<keyword evidence="3 5" id="KW-0808">Transferase</keyword>
<reference evidence="5 6" key="1">
    <citation type="submission" date="2019-03" db="EMBL/GenBank/DDBJ databases">
        <title>Metabolic potential of uncultured bacteria and archaea associated with petroleum seepage in deep-sea sediments.</title>
        <authorList>
            <person name="Dong X."/>
            <person name="Hubert C."/>
        </authorList>
    </citation>
    <scope>NUCLEOTIDE SEQUENCE [LARGE SCALE GENOMIC DNA]</scope>
    <source>
        <strain evidence="5">E29_bin52</strain>
    </source>
</reference>
<dbReference type="PANTHER" id="PTHR43179:SF12">
    <property type="entry name" value="GALACTOFURANOSYLTRANSFERASE GLFT2"/>
    <property type="match status" value="1"/>
</dbReference>
<dbReference type="PANTHER" id="PTHR43179">
    <property type="entry name" value="RHAMNOSYLTRANSFERASE WBBL"/>
    <property type="match status" value="1"/>
</dbReference>
<dbReference type="Proteomes" id="UP000319130">
    <property type="component" value="Unassembled WGS sequence"/>
</dbReference>
<evidence type="ECO:0000256" key="3">
    <source>
        <dbReference type="ARBA" id="ARBA00022679"/>
    </source>
</evidence>
<evidence type="ECO:0000256" key="2">
    <source>
        <dbReference type="ARBA" id="ARBA00022676"/>
    </source>
</evidence>
<dbReference type="InterPro" id="IPR029044">
    <property type="entry name" value="Nucleotide-diphossugar_trans"/>
</dbReference>
<feature type="domain" description="Glycosyltransferase 2-like" evidence="4">
    <location>
        <begin position="12"/>
        <end position="65"/>
    </location>
</feature>
<evidence type="ECO:0000256" key="1">
    <source>
        <dbReference type="ARBA" id="ARBA00006739"/>
    </source>
</evidence>
<dbReference type="AlphaFoldDB" id="A0A523VYX1"/>
<dbReference type="CDD" id="cd04186">
    <property type="entry name" value="GT_2_like_c"/>
    <property type="match status" value="1"/>
</dbReference>
<comment type="similarity">
    <text evidence="1">Belongs to the glycosyltransferase 2 family.</text>
</comment>
<gene>
    <name evidence="5" type="ORF">E3J48_07285</name>
</gene>
<dbReference type="Gene3D" id="3.90.550.10">
    <property type="entry name" value="Spore Coat Polysaccharide Biosynthesis Protein SpsA, Chain A"/>
    <property type="match status" value="1"/>
</dbReference>
<evidence type="ECO:0000313" key="5">
    <source>
        <dbReference type="EMBL" id="TET59918.1"/>
    </source>
</evidence>
<proteinExistence type="inferred from homology"/>
<keyword evidence="2" id="KW-0328">Glycosyltransferase</keyword>
<name>A0A523VYX1_UNCAE</name>
<dbReference type="Pfam" id="PF13641">
    <property type="entry name" value="Glyco_tranf_2_3"/>
    <property type="match status" value="1"/>
</dbReference>
<dbReference type="Pfam" id="PF00535">
    <property type="entry name" value="Glycos_transf_2"/>
    <property type="match status" value="1"/>
</dbReference>
<evidence type="ECO:0000259" key="4">
    <source>
        <dbReference type="Pfam" id="PF00535"/>
    </source>
</evidence>
<organism evidence="5 6">
    <name type="scientific">Aerophobetes bacterium</name>
    <dbReference type="NCBI Taxonomy" id="2030807"/>
    <lineage>
        <taxon>Bacteria</taxon>
        <taxon>Candidatus Aerophobota</taxon>
    </lineage>
</organism>
<dbReference type="EMBL" id="SOIZ01000329">
    <property type="protein sequence ID" value="TET59918.1"/>
    <property type="molecule type" value="Genomic_DNA"/>
</dbReference>